<organism evidence="2 3">
    <name type="scientific">Dorcoceras hygrometricum</name>
    <dbReference type="NCBI Taxonomy" id="472368"/>
    <lineage>
        <taxon>Eukaryota</taxon>
        <taxon>Viridiplantae</taxon>
        <taxon>Streptophyta</taxon>
        <taxon>Embryophyta</taxon>
        <taxon>Tracheophyta</taxon>
        <taxon>Spermatophyta</taxon>
        <taxon>Magnoliopsida</taxon>
        <taxon>eudicotyledons</taxon>
        <taxon>Gunneridae</taxon>
        <taxon>Pentapetalae</taxon>
        <taxon>asterids</taxon>
        <taxon>lamiids</taxon>
        <taxon>Lamiales</taxon>
        <taxon>Gesneriaceae</taxon>
        <taxon>Didymocarpoideae</taxon>
        <taxon>Trichosporeae</taxon>
        <taxon>Loxocarpinae</taxon>
        <taxon>Dorcoceras</taxon>
    </lineage>
</organism>
<evidence type="ECO:0000256" key="1">
    <source>
        <dbReference type="SAM" id="MobiDB-lite"/>
    </source>
</evidence>
<feature type="region of interest" description="Disordered" evidence="1">
    <location>
        <begin position="611"/>
        <end position="630"/>
    </location>
</feature>
<protein>
    <recommendedName>
        <fullName evidence="4">Dystroglycan-like</fullName>
    </recommendedName>
</protein>
<gene>
    <name evidence="2" type="ORF">F511_39897</name>
</gene>
<dbReference type="Proteomes" id="UP000250235">
    <property type="component" value="Unassembled WGS sequence"/>
</dbReference>
<feature type="compositionally biased region" description="Polar residues" evidence="1">
    <location>
        <begin position="801"/>
        <end position="813"/>
    </location>
</feature>
<sequence>MASFIANALQINFDSVLGITDNEGMVNMFKSLDATGLRGFLGYPAVFYEAELSHFFDTAMVRDEEILCVIHGKLVVITEDRFARVFGLPTEGIMDLSEIPKERVFEARSIFSKLDKLVIISKKKRQMKYEFRLLNDILAKSLIVKAGSFDAVTSERFLLMTAIHFGIKVNWSKFLFNVLKEMADRNTRRAKGYAAQICAILKGDPAITLGNATTFPPKKILTDKIVGTYVATNITIDARDEDDEPAPAGVAIVKRKTVSKKKSGPGKDVDDEPVEIVAAKPAEKPQSKKRSATIIDAPVVTKKKRTPRGKAAPSKKSLEMIAVAQEVAPLQNLKYISSEQTISDERIDKEEPVVEKVGGEKFETPAVEDVDQIINQIVLETAQMETEISDPESGGVDKTAETTGTGTILEEIVFENQVQEEQVSEGHMTSSVAEPMRFWGPTQSLMKSWNWFSVCVEVIRYSMFGCLWPVGTKNFCKDIVVQSAVSDILETIPRQFQDVVQQSRDTECFGGFCATSEQLSLTNIEEDSSDCSIVYCSPSPQVDKFQETNFSESNSQLALGPPIFSSVAQEEQLYIVQIPDSPPTVQGQDTSSSSTDSFMNFRVNSPIVEETPATRPDLGDNETIDNQTSTHPTLTADITESLNQLRASITRLTVNTIKNSGNNQSELLLKIDTLEKAVKDSLLRQEALFQNQIRLTRTEAVTHKAALSLEMLQHHNEAKARDRAILNELAEIRAQGMEIQALRKEFKDFQKHTESGVAHLSAQLSEIVAYINRGGNDKKGEVSSSRPQPPPDDQGRGGSDTGCSSGGIRTTTIVERFDDEFYRRERESRNARRGRGGRRRSHVSGSGRSMGYWLGEK</sequence>
<feature type="region of interest" description="Disordered" evidence="1">
    <location>
        <begin position="775"/>
        <end position="857"/>
    </location>
</feature>
<feature type="compositionally biased region" description="Basic and acidic residues" evidence="1">
    <location>
        <begin position="815"/>
        <end position="830"/>
    </location>
</feature>
<dbReference type="EMBL" id="KQ999042">
    <property type="protein sequence ID" value="KZV42452.1"/>
    <property type="molecule type" value="Genomic_DNA"/>
</dbReference>
<evidence type="ECO:0008006" key="4">
    <source>
        <dbReference type="Google" id="ProtNLM"/>
    </source>
</evidence>
<name>A0A2Z7C6J9_9LAMI</name>
<reference evidence="2 3" key="1">
    <citation type="journal article" date="2015" name="Proc. Natl. Acad. Sci. U.S.A.">
        <title>The resurrection genome of Boea hygrometrica: A blueprint for survival of dehydration.</title>
        <authorList>
            <person name="Xiao L."/>
            <person name="Yang G."/>
            <person name="Zhang L."/>
            <person name="Yang X."/>
            <person name="Zhao S."/>
            <person name="Ji Z."/>
            <person name="Zhou Q."/>
            <person name="Hu M."/>
            <person name="Wang Y."/>
            <person name="Chen M."/>
            <person name="Xu Y."/>
            <person name="Jin H."/>
            <person name="Xiao X."/>
            <person name="Hu G."/>
            <person name="Bao F."/>
            <person name="Hu Y."/>
            <person name="Wan P."/>
            <person name="Li L."/>
            <person name="Deng X."/>
            <person name="Kuang T."/>
            <person name="Xiang C."/>
            <person name="Zhu J.K."/>
            <person name="Oliver M.J."/>
            <person name="He Y."/>
        </authorList>
    </citation>
    <scope>NUCLEOTIDE SEQUENCE [LARGE SCALE GENOMIC DNA]</scope>
    <source>
        <strain evidence="3">cv. XS01</strain>
    </source>
</reference>
<evidence type="ECO:0000313" key="2">
    <source>
        <dbReference type="EMBL" id="KZV42452.1"/>
    </source>
</evidence>
<proteinExistence type="predicted"/>
<dbReference type="AlphaFoldDB" id="A0A2Z7C6J9"/>
<accession>A0A2Z7C6J9</accession>
<evidence type="ECO:0000313" key="3">
    <source>
        <dbReference type="Proteomes" id="UP000250235"/>
    </source>
</evidence>
<keyword evidence="3" id="KW-1185">Reference proteome</keyword>
<feature type="compositionally biased region" description="Basic residues" evidence="1">
    <location>
        <begin position="831"/>
        <end position="842"/>
    </location>
</feature>